<keyword evidence="8" id="KW-0539">Nucleus</keyword>
<dbReference type="PANTHER" id="PTHR13742">
    <property type="entry name" value="RETINOBLASTOMA-ASSOCIATED PROTEIN RB -RELATED"/>
    <property type="match status" value="1"/>
</dbReference>
<dbReference type="Proteomes" id="UP000440578">
    <property type="component" value="Unassembled WGS sequence"/>
</dbReference>
<evidence type="ECO:0000256" key="5">
    <source>
        <dbReference type="ARBA" id="ARBA00022853"/>
    </source>
</evidence>
<dbReference type="AlphaFoldDB" id="A0A6A4WHR6"/>
<evidence type="ECO:0000313" key="16">
    <source>
        <dbReference type="Proteomes" id="UP000440578"/>
    </source>
</evidence>
<keyword evidence="5" id="KW-0156">Chromatin regulator</keyword>
<evidence type="ECO:0000259" key="13">
    <source>
        <dbReference type="SMART" id="SM01368"/>
    </source>
</evidence>
<reference evidence="15 16" key="1">
    <citation type="submission" date="2019-07" db="EMBL/GenBank/DDBJ databases">
        <title>Draft genome assembly of a fouling barnacle, Amphibalanus amphitrite (Darwin, 1854): The first reference genome for Thecostraca.</title>
        <authorList>
            <person name="Kim W."/>
        </authorList>
    </citation>
    <scope>NUCLEOTIDE SEQUENCE [LARGE SCALE GENOMIC DNA]</scope>
    <source>
        <strain evidence="15">SNU_AA5</strain>
        <tissue evidence="15">Soma without cirri and trophi</tissue>
    </source>
</reference>
<keyword evidence="9" id="KW-0131">Cell cycle</keyword>
<dbReference type="SMART" id="SM01368">
    <property type="entry name" value="RB_A"/>
    <property type="match status" value="1"/>
</dbReference>
<dbReference type="Gene3D" id="1.10.472.140">
    <property type="match status" value="1"/>
</dbReference>
<dbReference type="InterPro" id="IPR013763">
    <property type="entry name" value="Cyclin-like_dom"/>
</dbReference>
<comment type="caution">
    <text evidence="15">The sequence shown here is derived from an EMBL/GenBank/DDBJ whole genome shotgun (WGS) entry which is preliminary data.</text>
</comment>
<evidence type="ECO:0000259" key="14">
    <source>
        <dbReference type="SMART" id="SM01369"/>
    </source>
</evidence>
<dbReference type="SMART" id="SM01369">
    <property type="entry name" value="Rb_C"/>
    <property type="match status" value="1"/>
</dbReference>
<dbReference type="GO" id="GO:0006325">
    <property type="term" value="P:chromatin organization"/>
    <property type="evidence" value="ECO:0007669"/>
    <property type="project" value="UniProtKB-KW"/>
</dbReference>
<feature type="compositionally biased region" description="Low complexity" evidence="10">
    <location>
        <begin position="867"/>
        <end position="888"/>
    </location>
</feature>
<evidence type="ECO:0000256" key="10">
    <source>
        <dbReference type="SAM" id="MobiDB-lite"/>
    </source>
</evidence>
<feature type="compositionally biased region" description="Low complexity" evidence="10">
    <location>
        <begin position="895"/>
        <end position="914"/>
    </location>
</feature>
<feature type="region of interest" description="Disordered" evidence="10">
    <location>
        <begin position="861"/>
        <end position="926"/>
    </location>
</feature>
<feature type="region of interest" description="Disordered" evidence="10">
    <location>
        <begin position="700"/>
        <end position="760"/>
    </location>
</feature>
<dbReference type="Pfam" id="PF01858">
    <property type="entry name" value="RB_A"/>
    <property type="match status" value="1"/>
</dbReference>
<dbReference type="GO" id="GO:0000977">
    <property type="term" value="F:RNA polymerase II transcription regulatory region sequence-specific DNA binding"/>
    <property type="evidence" value="ECO:0007669"/>
    <property type="project" value="TreeGrafter"/>
</dbReference>
<evidence type="ECO:0000256" key="6">
    <source>
        <dbReference type="ARBA" id="ARBA00023015"/>
    </source>
</evidence>
<keyword evidence="4" id="KW-0597">Phosphoprotein</keyword>
<feature type="compositionally biased region" description="Pro residues" evidence="10">
    <location>
        <begin position="1082"/>
        <end position="1094"/>
    </location>
</feature>
<feature type="region of interest" description="Disordered" evidence="10">
    <location>
        <begin position="1135"/>
        <end position="1163"/>
    </location>
</feature>
<evidence type="ECO:0000256" key="2">
    <source>
        <dbReference type="ARBA" id="ARBA00009475"/>
    </source>
</evidence>
<organism evidence="15 16">
    <name type="scientific">Amphibalanus amphitrite</name>
    <name type="common">Striped barnacle</name>
    <name type="synonym">Balanus amphitrite</name>
    <dbReference type="NCBI Taxonomy" id="1232801"/>
    <lineage>
        <taxon>Eukaryota</taxon>
        <taxon>Metazoa</taxon>
        <taxon>Ecdysozoa</taxon>
        <taxon>Arthropoda</taxon>
        <taxon>Crustacea</taxon>
        <taxon>Multicrustacea</taxon>
        <taxon>Cirripedia</taxon>
        <taxon>Thoracica</taxon>
        <taxon>Thoracicalcarea</taxon>
        <taxon>Balanomorpha</taxon>
        <taxon>Balanoidea</taxon>
        <taxon>Balanidae</taxon>
        <taxon>Amphibalaninae</taxon>
        <taxon>Amphibalanus</taxon>
    </lineage>
</organism>
<dbReference type="InterPro" id="IPR015030">
    <property type="entry name" value="RB_C"/>
</dbReference>
<keyword evidence="6" id="KW-0805">Transcription regulation</keyword>
<proteinExistence type="inferred from homology"/>
<dbReference type="OrthoDB" id="844594at2759"/>
<feature type="domain" description="Retinoblastoma-associated protein N-terminal" evidence="12">
    <location>
        <begin position="28"/>
        <end position="174"/>
    </location>
</feature>
<evidence type="ECO:0000256" key="7">
    <source>
        <dbReference type="ARBA" id="ARBA00023163"/>
    </source>
</evidence>
<dbReference type="InterPro" id="IPR024599">
    <property type="entry name" value="RB_N"/>
</dbReference>
<dbReference type="Gene3D" id="1.10.472.10">
    <property type="entry name" value="Cyclin-like"/>
    <property type="match status" value="2"/>
</dbReference>
<dbReference type="GO" id="GO:2000134">
    <property type="term" value="P:negative regulation of G1/S transition of mitotic cell cycle"/>
    <property type="evidence" value="ECO:0007669"/>
    <property type="project" value="TreeGrafter"/>
</dbReference>
<dbReference type="InterPro" id="IPR036915">
    <property type="entry name" value="Cyclin-like_sf"/>
</dbReference>
<feature type="compositionally biased region" description="Pro residues" evidence="10">
    <location>
        <begin position="1143"/>
        <end position="1153"/>
    </location>
</feature>
<keyword evidence="7" id="KW-0804">Transcription</keyword>
<evidence type="ECO:0000256" key="3">
    <source>
        <dbReference type="ARBA" id="ARBA00022491"/>
    </source>
</evidence>
<dbReference type="InterPro" id="IPR028309">
    <property type="entry name" value="RB_fam"/>
</dbReference>
<gene>
    <name evidence="15" type="primary">RBL1_1</name>
    <name evidence="15" type="ORF">FJT64_022184</name>
</gene>
<evidence type="ECO:0000256" key="1">
    <source>
        <dbReference type="ARBA" id="ARBA00004123"/>
    </source>
</evidence>
<feature type="region of interest" description="Disordered" evidence="10">
    <location>
        <begin position="774"/>
        <end position="847"/>
    </location>
</feature>
<dbReference type="InterPro" id="IPR002720">
    <property type="entry name" value="RB_A"/>
</dbReference>
<dbReference type="EMBL" id="VIIS01000678">
    <property type="protein sequence ID" value="KAF0306265.1"/>
    <property type="molecule type" value="Genomic_DNA"/>
</dbReference>
<dbReference type="Pfam" id="PF11934">
    <property type="entry name" value="DUF3452"/>
    <property type="match status" value="1"/>
</dbReference>
<evidence type="ECO:0000256" key="9">
    <source>
        <dbReference type="ARBA" id="ARBA00023306"/>
    </source>
</evidence>
<dbReference type="Pfam" id="PF01857">
    <property type="entry name" value="RB_B"/>
    <property type="match status" value="1"/>
</dbReference>
<evidence type="ECO:0000256" key="4">
    <source>
        <dbReference type="ARBA" id="ARBA00022553"/>
    </source>
</evidence>
<sequence length="1255" mass="138046">MNAVDEKSDQGNKLHWLACSLYVSCRKGSVPSVGGHQAAPMQGNFISLTRLLRFSKFSLLEFFDKSKKWAEMCNLPQPFHRNLDALERNFAVSTFLFNNYFEPMFKSIYTDPADDPPRPPKSRKQRRSACTASDLFQFTWSLFVLVKSTIPSVSSDLVSTYHLLLACVDYMFGVTVAADRRDLLNRQSPALPANFNSRDYEPPAVVPSILEYLCNQFDGLIVEAKAIRQHVWKDKIAQLFSSNALWGDANTLHGILSLETFDANWKSVNKRYEEYLLTCGNFDERTFLGEQACQEIGTPSKANNYSVTAGDLAERMHVRRSLMLSQGAQSQSVLMPATPLTGRSYLRPVDAAPSHPAATPITASMYSVSRLQALLDGRGPQPSAQLAALLSGCTPDPTETIATLVSEFRSEFAAACARTMAEDEAVELVERRFSMAATFYYKMLENVVTSERQKKPDVNLLVLLEQTVFHRCLLACSLEIVLFSYSTATLEFPWLIEALGIEPYDFYKLLEIIIREEQGLCRDVVKHLNKVEELVLDSMAWRRCSRLWAVIDAASGNIPSSETVAPHLQVRYNIPQTLPKSKHTVHVRYNIPSSETVAPHLQVRCNIPQTVPKSKHTVHVRYNIPSSETVAPHLQVRCNIPQTVPKSKHTVQVRYNIPSSEMVAPHLQEATERTPTVGGGPASVLMSPIPAVRRVFVTYSRPSPRNPQQSPLSSATDRFMSPVTPSTARRRLFVGPRAAGGQHRVIAEGSAGRGQGTGMPLRTYSLFVGSRGSEGRYAAPVTDGERTVRPVGAPAAGSPAPAGVRPTSARTDTVAPAAADSQPAVKTDGAGGGVENRPLKTEAGGGSGIFSEVAGSGIFSDVTDSGPAASEAETAVGAATEPAAAQTPPQKPLVTASTATPTAAPSATPSAATPGGDGSTPPVKPHKQNSLGLFFRKFYYLAAVRMRDLCERLKLLDDVRETIWTVFEYVIVHHVTVMQGRHLDQLIMSSIFIVCKAFGINKKFTDIMGMYRCQPQAKSHVYRSVLLGVVQRPADGAQKEQKEKEEEKEKEKDKDKDKEKEKDGQKEEKEQRETPADSAPIKAPPSGAPCPPTPSRMAGTATSYQFEDRHEERGDIIQFYNQVFVEKVKAFVSKFSKGDGKPPLSPLPSPRHSPLPRSRRVSSAHSIYISPLKQSPMRLGDRAATMRSYSFNRSPAHELRSINAMVKPSAEKRALAAGARLRSALQPTEDGEPEPKRYMARLRGVLDQRQANATE</sequence>
<comment type="subcellular location">
    <subcellularLocation>
        <location evidence="1">Nucleus</location>
    </subcellularLocation>
</comment>
<dbReference type="GO" id="GO:0005667">
    <property type="term" value="C:transcription regulator complex"/>
    <property type="evidence" value="ECO:0007669"/>
    <property type="project" value="TreeGrafter"/>
</dbReference>
<dbReference type="SMART" id="SM00385">
    <property type="entry name" value="CYCLIN"/>
    <property type="match status" value="1"/>
</dbReference>
<dbReference type="EMBL" id="VIIS01000678">
    <property type="protein sequence ID" value="KAF0306264.1"/>
    <property type="molecule type" value="Genomic_DNA"/>
</dbReference>
<keyword evidence="3" id="KW-0678">Repressor</keyword>
<dbReference type="SUPFAM" id="SSF47954">
    <property type="entry name" value="Cyclin-like"/>
    <property type="match status" value="2"/>
</dbReference>
<accession>A0A6A4WHR6</accession>
<protein>
    <submittedName>
        <fullName evidence="15">Retinoblastoma-like protein 1</fullName>
    </submittedName>
</protein>
<dbReference type="GO" id="GO:0005634">
    <property type="term" value="C:nucleus"/>
    <property type="evidence" value="ECO:0007669"/>
    <property type="project" value="UniProtKB-SubCell"/>
</dbReference>
<evidence type="ECO:0000313" key="15">
    <source>
        <dbReference type="EMBL" id="KAF0306265.1"/>
    </source>
</evidence>
<dbReference type="PANTHER" id="PTHR13742:SF17">
    <property type="entry name" value="RE32990P-RELATED"/>
    <property type="match status" value="1"/>
</dbReference>
<name>A0A6A4WHR6_AMPAM</name>
<dbReference type="GO" id="GO:0030154">
    <property type="term" value="P:cell differentiation"/>
    <property type="evidence" value="ECO:0007669"/>
    <property type="project" value="TreeGrafter"/>
</dbReference>
<feature type="domain" description="Retinoblastoma-associated protein A-box" evidence="13">
    <location>
        <begin position="359"/>
        <end position="551"/>
    </location>
</feature>
<feature type="compositionally biased region" description="Low complexity" evidence="10">
    <location>
        <begin position="789"/>
        <end position="806"/>
    </location>
</feature>
<keyword evidence="16" id="KW-1185">Reference proteome</keyword>
<feature type="domain" description="Cyclin-like" evidence="11">
    <location>
        <begin position="944"/>
        <end position="1030"/>
    </location>
</feature>
<comment type="similarity">
    <text evidence="2">Belongs to the retinoblastoma protein (RB) family.</text>
</comment>
<feature type="compositionally biased region" description="Low complexity" evidence="10">
    <location>
        <begin position="700"/>
        <end position="714"/>
    </location>
</feature>
<dbReference type="GO" id="GO:0006357">
    <property type="term" value="P:regulation of transcription by RNA polymerase II"/>
    <property type="evidence" value="ECO:0007669"/>
    <property type="project" value="InterPro"/>
</dbReference>
<feature type="compositionally biased region" description="Basic and acidic residues" evidence="10">
    <location>
        <begin position="1037"/>
        <end position="1075"/>
    </location>
</feature>
<evidence type="ECO:0000259" key="12">
    <source>
        <dbReference type="SMART" id="SM01367"/>
    </source>
</evidence>
<feature type="region of interest" description="Disordered" evidence="10">
    <location>
        <begin position="1034"/>
        <end position="1105"/>
    </location>
</feature>
<dbReference type="GO" id="GO:0000785">
    <property type="term" value="C:chromatin"/>
    <property type="evidence" value="ECO:0007669"/>
    <property type="project" value="TreeGrafter"/>
</dbReference>
<dbReference type="InterPro" id="IPR002719">
    <property type="entry name" value="RB_B"/>
</dbReference>
<feature type="domain" description="Retinoblastoma-associated protein C-terminal" evidence="14">
    <location>
        <begin position="1132"/>
        <end position="1255"/>
    </location>
</feature>
<evidence type="ECO:0000259" key="11">
    <source>
        <dbReference type="SMART" id="SM00385"/>
    </source>
</evidence>
<evidence type="ECO:0000256" key="8">
    <source>
        <dbReference type="ARBA" id="ARBA00023242"/>
    </source>
</evidence>
<dbReference type="SMART" id="SM01367">
    <property type="entry name" value="DUF3452"/>
    <property type="match status" value="1"/>
</dbReference>